<evidence type="ECO:0000313" key="4">
    <source>
        <dbReference type="EMBL" id="WOF23416.1"/>
    </source>
</evidence>
<reference evidence="4 5" key="1">
    <citation type="submission" date="2023-02" db="EMBL/GenBank/DDBJ databases">
        <title>Microbacterium betulae sp. nov., isolated from birch wood.</title>
        <authorList>
            <person name="Pasciak M."/>
            <person name="Pawlik K.J."/>
            <person name="Martynowski D."/>
            <person name="Laczmanski L."/>
            <person name="Ciekot J."/>
            <person name="Szponar B."/>
            <person name="Wojcik-Fatla A."/>
            <person name="Mackiewicz B."/>
            <person name="Farian E."/>
            <person name="Cholewa G."/>
            <person name="Cholewa A."/>
            <person name="Dutkiewicz J."/>
        </authorList>
    </citation>
    <scope>NUCLEOTIDE SEQUENCE [LARGE SCALE GENOMIC DNA]</scope>
    <source>
        <strain evidence="4 5">AB</strain>
    </source>
</reference>
<feature type="compositionally biased region" description="Low complexity" evidence="1">
    <location>
        <begin position="69"/>
        <end position="80"/>
    </location>
</feature>
<feature type="transmembrane region" description="Helical" evidence="2">
    <location>
        <begin position="129"/>
        <end position="152"/>
    </location>
</feature>
<gene>
    <name evidence="4" type="ORF">N8K70_01705</name>
</gene>
<evidence type="ECO:0000313" key="5">
    <source>
        <dbReference type="Proteomes" id="UP001305498"/>
    </source>
</evidence>
<feature type="region of interest" description="Disordered" evidence="1">
    <location>
        <begin position="1"/>
        <end position="80"/>
    </location>
</feature>
<organism evidence="4 5">
    <name type="scientific">Microbacterium betulae</name>
    <dbReference type="NCBI Taxonomy" id="2981139"/>
    <lineage>
        <taxon>Bacteria</taxon>
        <taxon>Bacillati</taxon>
        <taxon>Actinomycetota</taxon>
        <taxon>Actinomycetes</taxon>
        <taxon>Micrococcales</taxon>
        <taxon>Microbacteriaceae</taxon>
        <taxon>Microbacterium</taxon>
    </lineage>
</organism>
<evidence type="ECO:0000256" key="1">
    <source>
        <dbReference type="SAM" id="MobiDB-lite"/>
    </source>
</evidence>
<accession>A0AA97I577</accession>
<proteinExistence type="predicted"/>
<dbReference type="Gene3D" id="3.40.710.10">
    <property type="entry name" value="DD-peptidase/beta-lactamase superfamily"/>
    <property type="match status" value="1"/>
</dbReference>
<feature type="compositionally biased region" description="Basic and acidic residues" evidence="1">
    <location>
        <begin position="23"/>
        <end position="53"/>
    </location>
</feature>
<name>A0AA97I577_9MICO</name>
<keyword evidence="4" id="KW-0121">Carboxypeptidase</keyword>
<dbReference type="GO" id="GO:0006508">
    <property type="term" value="P:proteolysis"/>
    <property type="evidence" value="ECO:0007669"/>
    <property type="project" value="InterPro"/>
</dbReference>
<evidence type="ECO:0000259" key="3">
    <source>
        <dbReference type="Pfam" id="PF00768"/>
    </source>
</evidence>
<dbReference type="Proteomes" id="UP001305498">
    <property type="component" value="Chromosome"/>
</dbReference>
<dbReference type="KEGG" id="mbet:N8K70_01705"/>
<evidence type="ECO:0000256" key="2">
    <source>
        <dbReference type="SAM" id="Phobius"/>
    </source>
</evidence>
<protein>
    <submittedName>
        <fullName evidence="4">D-alanyl-D-alanine carboxypeptidase</fullName>
    </submittedName>
</protein>
<dbReference type="RefSeq" id="WP_317139888.1">
    <property type="nucleotide sequence ID" value="NZ_CP118157.1"/>
</dbReference>
<feature type="domain" description="Peptidase S11 D-alanyl-D-alanine carboxypeptidase A N-terminal" evidence="3">
    <location>
        <begin position="197"/>
        <end position="375"/>
    </location>
</feature>
<dbReference type="InterPro" id="IPR001967">
    <property type="entry name" value="Peptidase_S11_N"/>
</dbReference>
<keyword evidence="5" id="KW-1185">Reference proteome</keyword>
<dbReference type="AlphaFoldDB" id="A0AA97I577"/>
<sequence length="529" mass="54457">MAIDDSPAPGTPDATSGAGDAAAPERGDIFARADAAAERRLRADARRSAEGGSRKSPRTGARRGGAEGPGAPAASASRGEPAAAAPLTALGWVDPAAVGTSSAAGALSTSRLVPVEPPLLPERTRGRGWVGPVIAVGALAFGYVVATAFWPLSNVQPSISDLTVETPIGEEFPVTWPADGTAALAAVDGPGGTIASNDDALPMASITKVITALMIIEREGLRLDEDGGSYAFTYADSQEYWAYLVADESALDVPVDGTLTLRQMLEGVMLGSANNYVDRLVAELWGSQDAWLVDAQAWLEANGLADITVTDPSGIGPTNVATARALIALADRALQDPVLAEIMAEKSVTLPGAGLVENSNPLIDDAGVVGLKTGSLWSTGVQYWNLLAAKDVTVGQTTVRLYSAVVGQPDEEGRETVSRELLASLEEGIQPATAVAADTAVAHIRTEWGAQSTIVTASDAEVLSWQGVAPATTPEYDVELGAGSGDEVGTLTVAGGLNETKVALALTDDVPPPSFWWRLTHPLDLLGLG</sequence>
<dbReference type="Pfam" id="PF00768">
    <property type="entry name" value="Peptidase_S11"/>
    <property type="match status" value="1"/>
</dbReference>
<keyword evidence="2" id="KW-0812">Transmembrane</keyword>
<keyword evidence="4" id="KW-0378">Hydrolase</keyword>
<dbReference type="GO" id="GO:0009002">
    <property type="term" value="F:serine-type D-Ala-D-Ala carboxypeptidase activity"/>
    <property type="evidence" value="ECO:0007669"/>
    <property type="project" value="InterPro"/>
</dbReference>
<dbReference type="InterPro" id="IPR012338">
    <property type="entry name" value="Beta-lactam/transpept-like"/>
</dbReference>
<dbReference type="SUPFAM" id="SSF56601">
    <property type="entry name" value="beta-lactamase/transpeptidase-like"/>
    <property type="match status" value="1"/>
</dbReference>
<keyword evidence="2" id="KW-0472">Membrane</keyword>
<keyword evidence="2" id="KW-1133">Transmembrane helix</keyword>
<dbReference type="EMBL" id="CP118157">
    <property type="protein sequence ID" value="WOF23416.1"/>
    <property type="molecule type" value="Genomic_DNA"/>
</dbReference>
<keyword evidence="4" id="KW-0645">Protease</keyword>